<dbReference type="PROSITE" id="PS51257">
    <property type="entry name" value="PROKAR_LIPOPROTEIN"/>
    <property type="match status" value="1"/>
</dbReference>
<feature type="domain" description="Septum formation-related" evidence="2">
    <location>
        <begin position="90"/>
        <end position="190"/>
    </location>
</feature>
<evidence type="ECO:0000256" key="1">
    <source>
        <dbReference type="SAM" id="MobiDB-lite"/>
    </source>
</evidence>
<name>A0ABR9PEE0_9ACTN</name>
<gene>
    <name evidence="3" type="ORF">IDM40_26380</name>
</gene>
<evidence type="ECO:0000313" key="3">
    <source>
        <dbReference type="EMBL" id="MBE3002198.1"/>
    </source>
</evidence>
<sequence length="203" mass="22001">MLSESRRSLPGRIVLGTLAAGAALSLSACGQLPLLPPALSGDSADESPSPEPTEEESPETEEPTEEPVETEEPPEQVDPEDTDVFTLRVGDCLNEMESNPDETVSEVPKVDCEEPHDFEVYETTDLDGDSTFPGEEEVAGLADEACVDAFEGFVGVEWEESTLEYTTLFPTAEGWEDHNDREALCLVFDPAGQTEGTLDNARF</sequence>
<dbReference type="Proteomes" id="UP000806528">
    <property type="component" value="Unassembled WGS sequence"/>
</dbReference>
<dbReference type="Pfam" id="PF13845">
    <property type="entry name" value="Septum_form"/>
    <property type="match status" value="1"/>
</dbReference>
<keyword evidence="4" id="KW-1185">Reference proteome</keyword>
<feature type="region of interest" description="Disordered" evidence="1">
    <location>
        <begin position="32"/>
        <end position="82"/>
    </location>
</feature>
<organism evidence="3 4">
    <name type="scientific">Nocardiopsis coralli</name>
    <dbReference type="NCBI Taxonomy" id="2772213"/>
    <lineage>
        <taxon>Bacteria</taxon>
        <taxon>Bacillati</taxon>
        <taxon>Actinomycetota</taxon>
        <taxon>Actinomycetes</taxon>
        <taxon>Streptosporangiales</taxon>
        <taxon>Nocardiopsidaceae</taxon>
        <taxon>Nocardiopsis</taxon>
    </lineage>
</organism>
<dbReference type="InterPro" id="IPR026004">
    <property type="entry name" value="Septum_form"/>
</dbReference>
<evidence type="ECO:0000259" key="2">
    <source>
        <dbReference type="Pfam" id="PF13845"/>
    </source>
</evidence>
<accession>A0ABR9PEE0</accession>
<proteinExistence type="predicted"/>
<dbReference type="RefSeq" id="WP_193124787.1">
    <property type="nucleotide sequence ID" value="NZ_JADBGI010000036.1"/>
</dbReference>
<reference evidence="3 4" key="1">
    <citation type="submission" date="2020-09" db="EMBL/GenBank/DDBJ databases">
        <title>Diversity and distribution of actinomycetes associated with coral in the coast of Hainan.</title>
        <authorList>
            <person name="Li F."/>
        </authorList>
    </citation>
    <scope>NUCLEOTIDE SEQUENCE [LARGE SCALE GENOMIC DNA]</scope>
    <source>
        <strain evidence="3 4">HNM0947</strain>
    </source>
</reference>
<dbReference type="EMBL" id="JADBGI010000036">
    <property type="protein sequence ID" value="MBE3002198.1"/>
    <property type="molecule type" value="Genomic_DNA"/>
</dbReference>
<protein>
    <submittedName>
        <fullName evidence="3">Septum formation family protein</fullName>
    </submittedName>
</protein>
<feature type="compositionally biased region" description="Acidic residues" evidence="1">
    <location>
        <begin position="52"/>
        <end position="82"/>
    </location>
</feature>
<evidence type="ECO:0000313" key="4">
    <source>
        <dbReference type="Proteomes" id="UP000806528"/>
    </source>
</evidence>
<comment type="caution">
    <text evidence="3">The sequence shown here is derived from an EMBL/GenBank/DDBJ whole genome shotgun (WGS) entry which is preliminary data.</text>
</comment>